<reference evidence="2 3" key="1">
    <citation type="submission" date="2019-03" db="EMBL/GenBank/DDBJ databases">
        <title>Genomic Encyclopedia of Type Strains, Phase IV (KMG-IV): sequencing the most valuable type-strain genomes for metagenomic binning, comparative biology and taxonomic classification.</title>
        <authorList>
            <person name="Goeker M."/>
        </authorList>
    </citation>
    <scope>NUCLEOTIDE SEQUENCE [LARGE SCALE GENOMIC DNA]</scope>
    <source>
        <strain evidence="2 3">DSM 23802</strain>
    </source>
</reference>
<dbReference type="GO" id="GO:0061503">
    <property type="term" value="F:tRNA threonylcarbamoyladenosine dehydratase"/>
    <property type="evidence" value="ECO:0007669"/>
    <property type="project" value="TreeGrafter"/>
</dbReference>
<organism evidence="2 3">
    <name type="scientific">Tepidibacillus fermentans</name>
    <dbReference type="NCBI Taxonomy" id="1281767"/>
    <lineage>
        <taxon>Bacteria</taxon>
        <taxon>Bacillati</taxon>
        <taxon>Bacillota</taxon>
        <taxon>Bacilli</taxon>
        <taxon>Bacillales</taxon>
        <taxon>Bacillaceae</taxon>
        <taxon>Tepidibacillus</taxon>
    </lineage>
</organism>
<gene>
    <name evidence="2" type="ORF">EDD72_103147</name>
</gene>
<name>A0A4R3KKP4_9BACI</name>
<dbReference type="PANTHER" id="PTHR43267:SF1">
    <property type="entry name" value="TRNA THREONYLCARBAMOYLADENOSINE DEHYDRATASE"/>
    <property type="match status" value="1"/>
</dbReference>
<dbReference type="InterPro" id="IPR045886">
    <property type="entry name" value="ThiF/MoeB/HesA"/>
</dbReference>
<evidence type="ECO:0000259" key="1">
    <source>
        <dbReference type="Pfam" id="PF00899"/>
    </source>
</evidence>
<dbReference type="FunFam" id="3.40.50.720:FF:000141">
    <property type="entry name" value="tRNA threonylcarbamoyladenosine dehydratase"/>
    <property type="match status" value="1"/>
</dbReference>
<dbReference type="PANTHER" id="PTHR43267">
    <property type="entry name" value="TRNA THREONYLCARBAMOYLADENOSINE DEHYDRATASE"/>
    <property type="match status" value="1"/>
</dbReference>
<evidence type="ECO:0000313" key="2">
    <source>
        <dbReference type="EMBL" id="TCS83821.1"/>
    </source>
</evidence>
<dbReference type="EMBL" id="SMAB01000003">
    <property type="protein sequence ID" value="TCS83821.1"/>
    <property type="molecule type" value="Genomic_DNA"/>
</dbReference>
<accession>A0A4R3KKP4</accession>
<dbReference type="InterPro" id="IPR035985">
    <property type="entry name" value="Ubiquitin-activating_enz"/>
</dbReference>
<evidence type="ECO:0000313" key="3">
    <source>
        <dbReference type="Proteomes" id="UP000295788"/>
    </source>
</evidence>
<dbReference type="Proteomes" id="UP000295788">
    <property type="component" value="Unassembled WGS sequence"/>
</dbReference>
<dbReference type="GO" id="GO:0008641">
    <property type="term" value="F:ubiquitin-like modifier activating enzyme activity"/>
    <property type="evidence" value="ECO:0007669"/>
    <property type="project" value="InterPro"/>
</dbReference>
<dbReference type="AlphaFoldDB" id="A0A4R3KKP4"/>
<dbReference type="RefSeq" id="WP_132767220.1">
    <property type="nucleotide sequence ID" value="NZ_SMAB01000003.1"/>
</dbReference>
<dbReference type="Gene3D" id="3.40.50.720">
    <property type="entry name" value="NAD(P)-binding Rossmann-like Domain"/>
    <property type="match status" value="1"/>
</dbReference>
<protein>
    <submittedName>
        <fullName evidence="2">tRNA A37 threonylcarbamoyladenosine dehydratase</fullName>
    </submittedName>
</protein>
<dbReference type="Pfam" id="PF00899">
    <property type="entry name" value="ThiF"/>
    <property type="match status" value="1"/>
</dbReference>
<sequence length="250" mass="27682">MVHSFSRLELQLGIEQVNKLRKSTIVVLGVGGVGSFATEALARSAIGRIILVDHAIVDITNINRQIPALSTTIGQSKVELMKERILDINPECEVIPLQLFYDETTMEQIFSYQPDYVIDAIDTIGSKILTMVECKKRNIPLISSMGAGNKLDPTQFQVVDISKTHMDPVAKVIRHELKKHGITKGIQVVFSPEQPLTPHEELYKEIGDPNSEIRKEKTPPSSNSFVSPAAGLIMASVVVRDLISKVRDDQ</sequence>
<dbReference type="InterPro" id="IPR000594">
    <property type="entry name" value="ThiF_NAD_FAD-bd"/>
</dbReference>
<comment type="caution">
    <text evidence="2">The sequence shown here is derived from an EMBL/GenBank/DDBJ whole genome shotgun (WGS) entry which is preliminary data.</text>
</comment>
<dbReference type="OrthoDB" id="9804150at2"/>
<proteinExistence type="predicted"/>
<dbReference type="GO" id="GO:0061504">
    <property type="term" value="P:cyclic threonylcarbamoyladenosine biosynthetic process"/>
    <property type="evidence" value="ECO:0007669"/>
    <property type="project" value="TreeGrafter"/>
</dbReference>
<keyword evidence="3" id="KW-1185">Reference proteome</keyword>
<dbReference type="SUPFAM" id="SSF69572">
    <property type="entry name" value="Activating enzymes of the ubiquitin-like proteins"/>
    <property type="match status" value="1"/>
</dbReference>
<feature type="domain" description="THIF-type NAD/FAD binding fold" evidence="1">
    <location>
        <begin position="12"/>
        <end position="157"/>
    </location>
</feature>
<dbReference type="CDD" id="cd00755">
    <property type="entry name" value="YgdL_like"/>
    <property type="match status" value="1"/>
</dbReference>